<dbReference type="OrthoDB" id="9903688at2759"/>
<dbReference type="PRINTS" id="PR01407">
    <property type="entry name" value="BUTYPHLNCDUF"/>
</dbReference>
<keyword evidence="6" id="KW-1185">Reference proteome</keyword>
<keyword evidence="3" id="KW-0862">Zinc</keyword>
<dbReference type="InterPro" id="IPR013320">
    <property type="entry name" value="ConA-like_dom_sf"/>
</dbReference>
<dbReference type="GO" id="GO:0008270">
    <property type="term" value="F:zinc ion binding"/>
    <property type="evidence" value="ECO:0007669"/>
    <property type="project" value="UniProtKB-KW"/>
</dbReference>
<dbReference type="InterPro" id="IPR043136">
    <property type="entry name" value="B30.2/SPRY_sf"/>
</dbReference>
<evidence type="ECO:0000259" key="5">
    <source>
        <dbReference type="PROSITE" id="PS50188"/>
    </source>
</evidence>
<dbReference type="GO" id="GO:0005737">
    <property type="term" value="C:cytoplasm"/>
    <property type="evidence" value="ECO:0007669"/>
    <property type="project" value="UniProtKB-ARBA"/>
</dbReference>
<dbReference type="Gene3D" id="2.60.120.920">
    <property type="match status" value="1"/>
</dbReference>
<dbReference type="InterPro" id="IPR001870">
    <property type="entry name" value="B30.2/SPRY"/>
</dbReference>
<reference evidence="7" key="1">
    <citation type="submission" date="2025-08" db="UniProtKB">
        <authorList>
            <consortium name="RefSeq"/>
        </authorList>
    </citation>
    <scope>IDENTIFICATION</scope>
</reference>
<feature type="region of interest" description="Disordered" evidence="4">
    <location>
        <begin position="14"/>
        <end position="33"/>
    </location>
</feature>
<protein>
    <submittedName>
        <fullName evidence="7">Stonustoxin subunit alpha-like isoform X1</fullName>
    </submittedName>
</protein>
<evidence type="ECO:0000256" key="2">
    <source>
        <dbReference type="ARBA" id="ARBA00022771"/>
    </source>
</evidence>
<dbReference type="SMART" id="SM00589">
    <property type="entry name" value="PRY"/>
    <property type="match status" value="1"/>
</dbReference>
<keyword evidence="2" id="KW-0863">Zinc-finger</keyword>
<sequence length="278" mass="30293">MFRQLSLKTIKKLKAQDASSGKATEPLKADPTVEDQKCSAAGEVTRRVLQKMKRKDLEQRLPVSTAAAAAAAPNPQAITEWEHGVKERRKTVSSVREYARELTIDTNTLHKNLSDADRKVTAVREERLLPDHPHRFDVYLQLLCGAGLTGFCYWDFEWTGWVEVSVSYAGIGRKGSSDHCRFGFNAQSWVLECSDSGPSRGYSVRHDSGRTALARGSVSGRAAVFVDCPAGTVSFYEVSSDELTPLHTFSTTFSGPLYPGFGLLSPGSSVSLKSSGGA</sequence>
<evidence type="ECO:0000256" key="3">
    <source>
        <dbReference type="ARBA" id="ARBA00022833"/>
    </source>
</evidence>
<dbReference type="Pfam" id="PF13765">
    <property type="entry name" value="PRY"/>
    <property type="match status" value="1"/>
</dbReference>
<dbReference type="PANTHER" id="PTHR25465">
    <property type="entry name" value="B-BOX DOMAIN CONTAINING"/>
    <property type="match status" value="1"/>
</dbReference>
<accession>A0A8M1HHB0</accession>
<dbReference type="InterPro" id="IPR006574">
    <property type="entry name" value="PRY"/>
</dbReference>
<dbReference type="Proteomes" id="UP000515150">
    <property type="component" value="Chromosome 1"/>
</dbReference>
<dbReference type="PROSITE" id="PS50188">
    <property type="entry name" value="B302_SPRY"/>
    <property type="match status" value="1"/>
</dbReference>
<organism evidence="6 7">
    <name type="scientific">Betta splendens</name>
    <name type="common">Siamese fighting fish</name>
    <dbReference type="NCBI Taxonomy" id="158456"/>
    <lineage>
        <taxon>Eukaryota</taxon>
        <taxon>Metazoa</taxon>
        <taxon>Chordata</taxon>
        <taxon>Craniata</taxon>
        <taxon>Vertebrata</taxon>
        <taxon>Euteleostomi</taxon>
        <taxon>Actinopterygii</taxon>
        <taxon>Neopterygii</taxon>
        <taxon>Teleostei</taxon>
        <taxon>Neoteleostei</taxon>
        <taxon>Acanthomorphata</taxon>
        <taxon>Anabantaria</taxon>
        <taxon>Anabantiformes</taxon>
        <taxon>Anabantoidei</taxon>
        <taxon>Osphronemidae</taxon>
        <taxon>Betta</taxon>
    </lineage>
</organism>
<dbReference type="AlphaFoldDB" id="A0A8M1HHB0"/>
<dbReference type="InterPro" id="IPR003879">
    <property type="entry name" value="Butyrophylin_SPRY"/>
</dbReference>
<evidence type="ECO:0000313" key="6">
    <source>
        <dbReference type="Proteomes" id="UP000515150"/>
    </source>
</evidence>
<evidence type="ECO:0000256" key="4">
    <source>
        <dbReference type="SAM" id="MobiDB-lite"/>
    </source>
</evidence>
<gene>
    <name evidence="7" type="primary">LOC114857809</name>
</gene>
<dbReference type="GeneID" id="114857809"/>
<evidence type="ECO:0000256" key="1">
    <source>
        <dbReference type="ARBA" id="ARBA00022723"/>
    </source>
</evidence>
<keyword evidence="1" id="KW-0479">Metal-binding</keyword>
<dbReference type="SUPFAM" id="SSF49899">
    <property type="entry name" value="Concanavalin A-like lectins/glucanases"/>
    <property type="match status" value="1"/>
</dbReference>
<evidence type="ECO:0000313" key="7">
    <source>
        <dbReference type="RefSeq" id="XP_040927863.1"/>
    </source>
</evidence>
<dbReference type="InterPro" id="IPR051051">
    <property type="entry name" value="E3_ubiq-ligase_TRIM/RNF"/>
</dbReference>
<dbReference type="RefSeq" id="XP_040927863.1">
    <property type="nucleotide sequence ID" value="XM_041071929.2"/>
</dbReference>
<feature type="domain" description="B30.2/SPRY" evidence="5">
    <location>
        <begin position="82"/>
        <end position="278"/>
    </location>
</feature>
<proteinExistence type="predicted"/>
<name>A0A8M1HHB0_BETSP</name>
<dbReference type="PANTHER" id="PTHR25465:SF5">
    <property type="entry name" value="E3 UBIQUITIN_ISG15 LIGASE TRIM25-RELATED"/>
    <property type="match status" value="1"/>
</dbReference>